<dbReference type="AlphaFoldDB" id="A0A1C7M3Q9"/>
<accession>A0A1C7M3Q9</accession>
<organism evidence="1 2">
    <name type="scientific">Grifola frondosa</name>
    <name type="common">Maitake</name>
    <name type="synonym">Polyporus frondosus</name>
    <dbReference type="NCBI Taxonomy" id="5627"/>
    <lineage>
        <taxon>Eukaryota</taxon>
        <taxon>Fungi</taxon>
        <taxon>Dikarya</taxon>
        <taxon>Basidiomycota</taxon>
        <taxon>Agaricomycotina</taxon>
        <taxon>Agaricomycetes</taxon>
        <taxon>Polyporales</taxon>
        <taxon>Grifolaceae</taxon>
        <taxon>Grifola</taxon>
    </lineage>
</organism>
<keyword evidence="2" id="KW-1185">Reference proteome</keyword>
<dbReference type="Proteomes" id="UP000092993">
    <property type="component" value="Unassembled WGS sequence"/>
</dbReference>
<comment type="caution">
    <text evidence="1">The sequence shown here is derived from an EMBL/GenBank/DDBJ whole genome shotgun (WGS) entry which is preliminary data.</text>
</comment>
<proteinExistence type="predicted"/>
<gene>
    <name evidence="1" type="ORF">A0H81_08955</name>
</gene>
<sequence>MSSTAGRGRIKDAGKRLQELPSGRLFADEYSLLALLSLAYGLRIPPRASLLHEKCELSHHPEIFNCSLFPDCGTALGPSLSDTLTGLSDIRLLQLRAHISLL</sequence>
<evidence type="ECO:0000313" key="2">
    <source>
        <dbReference type="Proteomes" id="UP000092993"/>
    </source>
</evidence>
<protein>
    <submittedName>
        <fullName evidence="1">Uncharacterized protein</fullName>
    </submittedName>
</protein>
<dbReference type="EMBL" id="LUGG01000011">
    <property type="protein sequence ID" value="OBZ71545.1"/>
    <property type="molecule type" value="Genomic_DNA"/>
</dbReference>
<name>A0A1C7M3Q9_GRIFR</name>
<reference evidence="1 2" key="1">
    <citation type="submission" date="2016-03" db="EMBL/GenBank/DDBJ databases">
        <title>Whole genome sequencing of Grifola frondosa 9006-11.</title>
        <authorList>
            <person name="Min B."/>
            <person name="Park H."/>
            <person name="Kim J.-G."/>
            <person name="Cho H."/>
            <person name="Oh Y.-L."/>
            <person name="Kong W.-S."/>
            <person name="Choi I.-G."/>
        </authorList>
    </citation>
    <scope>NUCLEOTIDE SEQUENCE [LARGE SCALE GENOMIC DNA]</scope>
    <source>
        <strain evidence="1 2">9006-11</strain>
    </source>
</reference>
<evidence type="ECO:0000313" key="1">
    <source>
        <dbReference type="EMBL" id="OBZ71545.1"/>
    </source>
</evidence>